<evidence type="ECO:0000313" key="2">
    <source>
        <dbReference type="EMBL" id="KAF7335868.1"/>
    </source>
</evidence>
<sequence>MACTTSPAEDASYMVAVADLEPFNDTSLTIRKEGILPVPMSKAMKAEMRTGEGYRGMEVLVAHQHPRKGVFGTVDGYAARKIRAQPYDTPEFKTDSRGRLRWMERKREREIVLIIQVDMTAEKFEATMDQVVNRFSRLPLWKHRMLEAIGGIEPEHRPAEEPRERTPCPEEPLRSGLALARTLQPPLAERTEETTGEWLMCRGFVGKRVDVRVEGVERSNYRKAATKSAMKREGSTGFLEPPAGTAETSDVLPGGCISGGGAHARERVHTC</sequence>
<gene>
    <name evidence="2" type="ORF">MSAN_02323600</name>
</gene>
<feature type="region of interest" description="Disordered" evidence="1">
    <location>
        <begin position="152"/>
        <end position="172"/>
    </location>
</feature>
<accession>A0A8H6X799</accession>
<evidence type="ECO:0000313" key="3">
    <source>
        <dbReference type="Proteomes" id="UP000623467"/>
    </source>
</evidence>
<proteinExistence type="predicted"/>
<dbReference type="AlphaFoldDB" id="A0A8H6X799"/>
<dbReference type="OrthoDB" id="3024645at2759"/>
<feature type="region of interest" description="Disordered" evidence="1">
    <location>
        <begin position="232"/>
        <end position="251"/>
    </location>
</feature>
<feature type="compositionally biased region" description="Basic and acidic residues" evidence="1">
    <location>
        <begin position="153"/>
        <end position="172"/>
    </location>
</feature>
<organism evidence="2 3">
    <name type="scientific">Mycena sanguinolenta</name>
    <dbReference type="NCBI Taxonomy" id="230812"/>
    <lineage>
        <taxon>Eukaryota</taxon>
        <taxon>Fungi</taxon>
        <taxon>Dikarya</taxon>
        <taxon>Basidiomycota</taxon>
        <taxon>Agaricomycotina</taxon>
        <taxon>Agaricomycetes</taxon>
        <taxon>Agaricomycetidae</taxon>
        <taxon>Agaricales</taxon>
        <taxon>Marasmiineae</taxon>
        <taxon>Mycenaceae</taxon>
        <taxon>Mycena</taxon>
    </lineage>
</organism>
<name>A0A8H6X799_9AGAR</name>
<evidence type="ECO:0000256" key="1">
    <source>
        <dbReference type="SAM" id="MobiDB-lite"/>
    </source>
</evidence>
<dbReference type="Proteomes" id="UP000623467">
    <property type="component" value="Unassembled WGS sequence"/>
</dbReference>
<protein>
    <submittedName>
        <fullName evidence="2">Uncharacterized protein</fullName>
    </submittedName>
</protein>
<reference evidence="2" key="1">
    <citation type="submission" date="2020-05" db="EMBL/GenBank/DDBJ databases">
        <title>Mycena genomes resolve the evolution of fungal bioluminescence.</title>
        <authorList>
            <person name="Tsai I.J."/>
        </authorList>
    </citation>
    <scope>NUCLEOTIDE SEQUENCE</scope>
    <source>
        <strain evidence="2">160909Yilan</strain>
    </source>
</reference>
<keyword evidence="3" id="KW-1185">Reference proteome</keyword>
<dbReference type="EMBL" id="JACAZH010000039">
    <property type="protein sequence ID" value="KAF7335868.1"/>
    <property type="molecule type" value="Genomic_DNA"/>
</dbReference>
<comment type="caution">
    <text evidence="2">The sequence shown here is derived from an EMBL/GenBank/DDBJ whole genome shotgun (WGS) entry which is preliminary data.</text>
</comment>